<organism evidence="3 4">
    <name type="scientific">Juglans regia</name>
    <name type="common">English walnut</name>
    <dbReference type="NCBI Taxonomy" id="51240"/>
    <lineage>
        <taxon>Eukaryota</taxon>
        <taxon>Viridiplantae</taxon>
        <taxon>Streptophyta</taxon>
        <taxon>Embryophyta</taxon>
        <taxon>Tracheophyta</taxon>
        <taxon>Spermatophyta</taxon>
        <taxon>Magnoliopsida</taxon>
        <taxon>eudicotyledons</taxon>
        <taxon>Gunneridae</taxon>
        <taxon>Pentapetalae</taxon>
        <taxon>rosids</taxon>
        <taxon>fabids</taxon>
        <taxon>Fagales</taxon>
        <taxon>Juglandaceae</taxon>
        <taxon>Juglans</taxon>
    </lineage>
</organism>
<accession>A0A6P9E943</accession>
<evidence type="ECO:0000313" key="3">
    <source>
        <dbReference type="Proteomes" id="UP000235220"/>
    </source>
</evidence>
<feature type="region of interest" description="Disordered" evidence="1">
    <location>
        <begin position="42"/>
        <end position="95"/>
    </location>
</feature>
<keyword evidence="2" id="KW-0732">Signal</keyword>
<evidence type="ECO:0000256" key="1">
    <source>
        <dbReference type="SAM" id="MobiDB-lite"/>
    </source>
</evidence>
<gene>
    <name evidence="4 5" type="primary">LOC118348051</name>
</gene>
<dbReference type="RefSeq" id="XP_035544725.1">
    <property type="nucleotide sequence ID" value="XM_035688832.1"/>
</dbReference>
<protein>
    <submittedName>
        <fullName evidence="4 5">Uncharacterized protein LOC118348051</fullName>
    </submittedName>
</protein>
<sequence>MELKPSITTFLLLFLLITVPYFSRGSCRELGTHDQVYEIDYRGPETHSSIPPPDRSRGKPPLIHRKTALEPTKSKGSRGHDNIGGKGLKGKKIQG</sequence>
<dbReference type="Proteomes" id="UP000235220">
    <property type="component" value="Chromosome 3"/>
</dbReference>
<keyword evidence="3" id="KW-1185">Reference proteome</keyword>
<evidence type="ECO:0000313" key="4">
    <source>
        <dbReference type="RefSeq" id="XP_035544725.1"/>
    </source>
</evidence>
<proteinExistence type="predicted"/>
<evidence type="ECO:0000313" key="5">
    <source>
        <dbReference type="RefSeq" id="XP_035544726.1"/>
    </source>
</evidence>
<reference evidence="4 5" key="1">
    <citation type="submission" date="2025-04" db="UniProtKB">
        <authorList>
            <consortium name="RefSeq"/>
        </authorList>
    </citation>
    <scope>IDENTIFICATION</scope>
    <source>
        <tissue evidence="4 5">Leaves</tissue>
    </source>
</reference>
<evidence type="ECO:0000256" key="2">
    <source>
        <dbReference type="SAM" id="SignalP"/>
    </source>
</evidence>
<feature type="signal peptide" evidence="2">
    <location>
        <begin position="1"/>
        <end position="25"/>
    </location>
</feature>
<dbReference type="OrthoDB" id="1932094at2759"/>
<feature type="chain" id="PRO_5044655297" evidence="2">
    <location>
        <begin position="26"/>
        <end position="95"/>
    </location>
</feature>
<dbReference type="GeneID" id="118348051"/>
<dbReference type="KEGG" id="jre:118348051"/>
<dbReference type="AlphaFoldDB" id="A0A6P9E943"/>
<name>A0A6P9E943_JUGRE</name>
<dbReference type="RefSeq" id="XP_035544726.1">
    <property type="nucleotide sequence ID" value="XM_035688833.1"/>
</dbReference>